<keyword evidence="2" id="KW-0472">Membrane</keyword>
<protein>
    <recommendedName>
        <fullName evidence="3">Retrovirus-related Pol polyprotein from transposon TNT 1-94-like beta-barrel domain-containing protein</fullName>
    </recommendedName>
</protein>
<evidence type="ECO:0000256" key="2">
    <source>
        <dbReference type="SAM" id="Phobius"/>
    </source>
</evidence>
<dbReference type="Pfam" id="PF22936">
    <property type="entry name" value="Pol_BBD"/>
    <property type="match status" value="1"/>
</dbReference>
<feature type="compositionally biased region" description="Polar residues" evidence="1">
    <location>
        <begin position="130"/>
        <end position="140"/>
    </location>
</feature>
<evidence type="ECO:0000313" key="4">
    <source>
        <dbReference type="EMBL" id="PBK70580.1"/>
    </source>
</evidence>
<feature type="domain" description="Retrovirus-related Pol polyprotein from transposon TNT 1-94-like beta-barrel" evidence="3">
    <location>
        <begin position="249"/>
        <end position="304"/>
    </location>
</feature>
<accession>A0A2H3BLN9</accession>
<dbReference type="Proteomes" id="UP000218334">
    <property type="component" value="Unassembled WGS sequence"/>
</dbReference>
<dbReference type="EMBL" id="KZ293425">
    <property type="protein sequence ID" value="PBK70580.1"/>
    <property type="molecule type" value="Genomic_DNA"/>
</dbReference>
<keyword evidence="2" id="KW-0812">Transmembrane</keyword>
<feature type="transmembrane region" description="Helical" evidence="2">
    <location>
        <begin position="524"/>
        <end position="546"/>
    </location>
</feature>
<keyword evidence="2" id="KW-1133">Transmembrane helix</keyword>
<dbReference type="InterPro" id="IPR054722">
    <property type="entry name" value="PolX-like_BBD"/>
</dbReference>
<name>A0A2H3BLN9_9AGAR</name>
<evidence type="ECO:0000259" key="3">
    <source>
        <dbReference type="Pfam" id="PF22936"/>
    </source>
</evidence>
<keyword evidence="5" id="KW-1185">Reference proteome</keyword>
<gene>
    <name evidence="4" type="ORF">ARMSODRAFT_973906</name>
</gene>
<feature type="region of interest" description="Disordered" evidence="1">
    <location>
        <begin position="130"/>
        <end position="151"/>
    </location>
</feature>
<evidence type="ECO:0000256" key="1">
    <source>
        <dbReference type="SAM" id="MobiDB-lite"/>
    </source>
</evidence>
<organism evidence="4 5">
    <name type="scientific">Armillaria solidipes</name>
    <dbReference type="NCBI Taxonomy" id="1076256"/>
    <lineage>
        <taxon>Eukaryota</taxon>
        <taxon>Fungi</taxon>
        <taxon>Dikarya</taxon>
        <taxon>Basidiomycota</taxon>
        <taxon>Agaricomycotina</taxon>
        <taxon>Agaricomycetes</taxon>
        <taxon>Agaricomycetidae</taxon>
        <taxon>Agaricales</taxon>
        <taxon>Marasmiineae</taxon>
        <taxon>Physalacriaceae</taxon>
        <taxon>Armillaria</taxon>
    </lineage>
</organism>
<sequence length="563" mass="62599">MTTTQHILAIKLEDDEKFNGENWSAFELAMLTEGNTRGLINYWENKVTISGTTIVAQPNTPVNSMTPNQLKYIQCESVALASIIHNVKDVYGFGLNPLEPSHKAWAHLKAEEKTLKAMVYEEGEKVQNLTSKKNATSTSIRSDKSHPANNNCKGIGHTLEEYWKLGGGCQGQYPPWWKGKQDAPLPSGSANLATTSQSDHGSITTNVIALNACVNKKTLEEIDKKTAGEDMAWVINNHNPGLDTSQMYGDSGASTHFVQNRDHFFNYIPLETSGSSSKVGVALKVLGTGTVAVKTTTEGVEKIITFNKEGWKIIFGGGRADFMDLSRNSQFMASMFNDLYMINCNLMHGNEYMALADHAGYLEACKNDTSSRCSPYYLSDRRAETIVWPWSGPGLCEPGPNLNQTHRFRFGPGSGPAQPPGSRFKVRPVGKFWTRFRPGLNHMNLGGYMMDISSSLKGSNSNHTYEALLYPTFWTVALYWNCCNSGSLLCPRGSRIKYLPCQCLSWQMTRNKPNVNLPTLKICLWHSMVLLREWVIALCAILVFWLSIPNFSLTKKNGTLLDS</sequence>
<proteinExistence type="predicted"/>
<reference evidence="5" key="1">
    <citation type="journal article" date="2017" name="Nat. Ecol. Evol.">
        <title>Genome expansion and lineage-specific genetic innovations in the forest pathogenic fungi Armillaria.</title>
        <authorList>
            <person name="Sipos G."/>
            <person name="Prasanna A.N."/>
            <person name="Walter M.C."/>
            <person name="O'Connor E."/>
            <person name="Balint B."/>
            <person name="Krizsan K."/>
            <person name="Kiss B."/>
            <person name="Hess J."/>
            <person name="Varga T."/>
            <person name="Slot J."/>
            <person name="Riley R."/>
            <person name="Boka B."/>
            <person name="Rigling D."/>
            <person name="Barry K."/>
            <person name="Lee J."/>
            <person name="Mihaltcheva S."/>
            <person name="LaButti K."/>
            <person name="Lipzen A."/>
            <person name="Waldron R."/>
            <person name="Moloney N.M."/>
            <person name="Sperisen C."/>
            <person name="Kredics L."/>
            <person name="Vagvoelgyi C."/>
            <person name="Patrignani A."/>
            <person name="Fitzpatrick D."/>
            <person name="Nagy I."/>
            <person name="Doyle S."/>
            <person name="Anderson J.B."/>
            <person name="Grigoriev I.V."/>
            <person name="Gueldener U."/>
            <person name="Muensterkoetter M."/>
            <person name="Nagy L.G."/>
        </authorList>
    </citation>
    <scope>NUCLEOTIDE SEQUENCE [LARGE SCALE GENOMIC DNA]</scope>
    <source>
        <strain evidence="5">28-4</strain>
    </source>
</reference>
<evidence type="ECO:0000313" key="5">
    <source>
        <dbReference type="Proteomes" id="UP000218334"/>
    </source>
</evidence>
<dbReference type="AlphaFoldDB" id="A0A2H3BLN9"/>
<dbReference type="STRING" id="1076256.A0A2H3BLN9"/>